<feature type="region of interest" description="Disordered" evidence="1">
    <location>
        <begin position="1"/>
        <end position="69"/>
    </location>
</feature>
<evidence type="ECO:0000313" key="2">
    <source>
        <dbReference type="EMBL" id="KYN15365.1"/>
    </source>
</evidence>
<evidence type="ECO:0000256" key="1">
    <source>
        <dbReference type="SAM" id="MobiDB-lite"/>
    </source>
</evidence>
<name>A0A195DR25_9HYME</name>
<evidence type="ECO:0000313" key="3">
    <source>
        <dbReference type="Proteomes" id="UP000078492"/>
    </source>
</evidence>
<keyword evidence="3" id="KW-1185">Reference proteome</keyword>
<proteinExistence type="predicted"/>
<organism evidence="2 3">
    <name type="scientific">Trachymyrmex cornetzi</name>
    <dbReference type="NCBI Taxonomy" id="471704"/>
    <lineage>
        <taxon>Eukaryota</taxon>
        <taxon>Metazoa</taxon>
        <taxon>Ecdysozoa</taxon>
        <taxon>Arthropoda</taxon>
        <taxon>Hexapoda</taxon>
        <taxon>Insecta</taxon>
        <taxon>Pterygota</taxon>
        <taxon>Neoptera</taxon>
        <taxon>Endopterygota</taxon>
        <taxon>Hymenoptera</taxon>
        <taxon>Apocrita</taxon>
        <taxon>Aculeata</taxon>
        <taxon>Formicoidea</taxon>
        <taxon>Formicidae</taxon>
        <taxon>Myrmicinae</taxon>
        <taxon>Trachymyrmex</taxon>
    </lineage>
</organism>
<gene>
    <name evidence="2" type="ORF">ALC57_12414</name>
</gene>
<dbReference type="AlphaFoldDB" id="A0A195DR25"/>
<accession>A0A195DR25</accession>
<reference evidence="2 3" key="1">
    <citation type="submission" date="2015-09" db="EMBL/GenBank/DDBJ databases">
        <title>Trachymyrmex cornetzi WGS genome.</title>
        <authorList>
            <person name="Nygaard S."/>
            <person name="Hu H."/>
            <person name="Boomsma J."/>
            <person name="Zhang G."/>
        </authorList>
    </citation>
    <scope>NUCLEOTIDE SEQUENCE [LARGE SCALE GENOMIC DNA]</scope>
    <source>
        <strain evidence="2">Tcor2-1</strain>
        <tissue evidence="2">Whole body</tissue>
    </source>
</reference>
<protein>
    <submittedName>
        <fullName evidence="2">Uncharacterized protein</fullName>
    </submittedName>
</protein>
<dbReference type="EMBL" id="KQ980581">
    <property type="protein sequence ID" value="KYN15365.1"/>
    <property type="molecule type" value="Genomic_DNA"/>
</dbReference>
<sequence length="197" mass="22456">MRRRIIKFEASPGQTRDRRPELSSCCCGRDPNGEKSGRKEETASPSEGKVKRGGREEENPEERERWNRRNAVTRMLHRASEEDEDAAEREGEKEMQRLPYNGAPRAHKLRHNVISSSLFNERWQHAAHTFYPGVLVVPASVGTHLSLPFSLPPPLLSLSPSFYLFHDALFAMPHHRSPQELVASHALRCVVKSRSQT</sequence>
<feature type="compositionally biased region" description="Basic and acidic residues" evidence="1">
    <location>
        <begin position="31"/>
        <end position="67"/>
    </location>
</feature>
<dbReference type="Proteomes" id="UP000078492">
    <property type="component" value="Unassembled WGS sequence"/>
</dbReference>